<accession>A0A644W9D4</accession>
<dbReference type="PANTHER" id="PTHR46066">
    <property type="entry name" value="CHITINASE DOMAIN-CONTAINING PROTEIN 1 FAMILY MEMBER"/>
    <property type="match status" value="1"/>
</dbReference>
<name>A0A644W9D4_9ZZZZ</name>
<dbReference type="Gene3D" id="3.10.50.10">
    <property type="match status" value="1"/>
</dbReference>
<gene>
    <name evidence="1" type="ORF">SDC9_46624</name>
</gene>
<dbReference type="PROSITE" id="PS51257">
    <property type="entry name" value="PROKAR_LIPOPROTEIN"/>
    <property type="match status" value="1"/>
</dbReference>
<dbReference type="EMBL" id="VSSQ01000728">
    <property type="protein sequence ID" value="MPM00400.1"/>
    <property type="molecule type" value="Genomic_DNA"/>
</dbReference>
<comment type="caution">
    <text evidence="1">The sequence shown here is derived from an EMBL/GenBank/DDBJ whole genome shotgun (WGS) entry which is preliminary data.</text>
</comment>
<organism evidence="1">
    <name type="scientific">bioreactor metagenome</name>
    <dbReference type="NCBI Taxonomy" id="1076179"/>
    <lineage>
        <taxon>unclassified sequences</taxon>
        <taxon>metagenomes</taxon>
        <taxon>ecological metagenomes</taxon>
    </lineage>
</organism>
<dbReference type="AlphaFoldDB" id="A0A644W9D4"/>
<dbReference type="InterPro" id="IPR029070">
    <property type="entry name" value="Chitinase_insertion_sf"/>
</dbReference>
<evidence type="ECO:0008006" key="2">
    <source>
        <dbReference type="Google" id="ProtNLM"/>
    </source>
</evidence>
<dbReference type="PANTHER" id="PTHR46066:SF2">
    <property type="entry name" value="CHITINASE DOMAIN-CONTAINING PROTEIN 1"/>
    <property type="match status" value="1"/>
</dbReference>
<proteinExistence type="predicted"/>
<protein>
    <recommendedName>
        <fullName evidence="2">GH18 domain-containing protein</fullName>
    </recommendedName>
</protein>
<reference evidence="1" key="1">
    <citation type="submission" date="2019-08" db="EMBL/GenBank/DDBJ databases">
        <authorList>
            <person name="Kucharzyk K."/>
            <person name="Murdoch R.W."/>
            <person name="Higgins S."/>
            <person name="Loffler F."/>
        </authorList>
    </citation>
    <scope>NUCLEOTIDE SEQUENCE</scope>
</reference>
<sequence>MLFFKKGLRVLFIVGVLLLLAGCYSSEQDNAGAAALIARQASVKIEPSAWLVYWDLDNGEKELKKISPRLESLSFFAAYFDSHEKLFIPKALLEKRTKLKKQGKYVEYLTIVNDQVKTNSSPSVKNTEILKSVLGTDEAMDAHIKEIITLAKAGNFDGVEIDYERIWRDATTKKLFMKFIERLYGVTQAQGLKLRVVLEPGTPFSTMHFIAGPEYVVMLYNLYGTHTLLPGPKADRAFIQKILANMAALPEPKSVAYASGGCLWNTKGQRRLLTEKEAVDIIKKHNLQPMRDVESQCLVLKYREGIVFNYVWFADATTINYWISLAKEDGIKNIALWRLGGNSNIENIK</sequence>
<dbReference type="SUPFAM" id="SSF51445">
    <property type="entry name" value="(Trans)glycosidases"/>
    <property type="match status" value="1"/>
</dbReference>
<evidence type="ECO:0000313" key="1">
    <source>
        <dbReference type="EMBL" id="MPM00400.1"/>
    </source>
</evidence>
<dbReference type="Gene3D" id="3.20.20.80">
    <property type="entry name" value="Glycosidases"/>
    <property type="match status" value="1"/>
</dbReference>
<dbReference type="InterPro" id="IPR017853">
    <property type="entry name" value="GH"/>
</dbReference>